<dbReference type="EMBL" id="UGRO01000002">
    <property type="protein sequence ID" value="SUA16941.1"/>
    <property type="molecule type" value="Genomic_DNA"/>
</dbReference>
<reference evidence="1 2" key="1">
    <citation type="submission" date="2018-06" db="EMBL/GenBank/DDBJ databases">
        <authorList>
            <consortium name="Pathogen Informatics"/>
            <person name="Doyle S."/>
        </authorList>
    </citation>
    <scope>NUCLEOTIDE SEQUENCE [LARGE SCALE GENOMIC DNA]</scope>
    <source>
        <strain evidence="1 2">NCTC10616</strain>
    </source>
</reference>
<proteinExistence type="predicted"/>
<evidence type="ECO:0000313" key="2">
    <source>
        <dbReference type="Proteomes" id="UP000254193"/>
    </source>
</evidence>
<sequence length="36" mass="3898">MDVVRAMLQIRFVAHGVFVKTPLPNTAFVPPLFAGG</sequence>
<name>A0A378VLA4_NEILA</name>
<evidence type="ECO:0000313" key="1">
    <source>
        <dbReference type="EMBL" id="SUA16941.1"/>
    </source>
</evidence>
<accession>A0A378VLA4</accession>
<gene>
    <name evidence="1" type="ORF">NCTC10616_00595</name>
</gene>
<dbReference type="Proteomes" id="UP000254193">
    <property type="component" value="Unassembled WGS sequence"/>
</dbReference>
<protein>
    <submittedName>
        <fullName evidence="1">Uncharacterized protein</fullName>
    </submittedName>
</protein>
<dbReference type="AlphaFoldDB" id="A0A378VLA4"/>
<keyword evidence="2" id="KW-1185">Reference proteome</keyword>
<organism evidence="1 2">
    <name type="scientific">Neisseria lactamica</name>
    <dbReference type="NCBI Taxonomy" id="486"/>
    <lineage>
        <taxon>Bacteria</taxon>
        <taxon>Pseudomonadati</taxon>
        <taxon>Pseudomonadota</taxon>
        <taxon>Betaproteobacteria</taxon>
        <taxon>Neisseriales</taxon>
        <taxon>Neisseriaceae</taxon>
        <taxon>Neisseria</taxon>
    </lineage>
</organism>